<evidence type="ECO:0008006" key="3">
    <source>
        <dbReference type="Google" id="ProtNLM"/>
    </source>
</evidence>
<name>A0A371FTT7_MUCPR</name>
<dbReference type="Proteomes" id="UP000257109">
    <property type="component" value="Unassembled WGS sequence"/>
</dbReference>
<dbReference type="InterPro" id="IPR043502">
    <property type="entry name" value="DNA/RNA_pol_sf"/>
</dbReference>
<sequence length="130" mass="15404">MKPKVALKIKEVEKQLKAGFLAVVEYLNGWLKSCRYQKRMERVSPKDNFPLPNIDMLVDNTTQHSYFSFMDGFSRYNQIKMALQDVEKTTFITTWGMICYKVMPFRLKNVRATYECAMIALFHDMMRLIQ</sequence>
<dbReference type="InterPro" id="IPR043128">
    <property type="entry name" value="Rev_trsase/Diguanyl_cyclase"/>
</dbReference>
<dbReference type="AlphaFoldDB" id="A0A371FTT7"/>
<dbReference type="EMBL" id="QJKJ01007836">
    <property type="protein sequence ID" value="RDX81755.1"/>
    <property type="molecule type" value="Genomic_DNA"/>
</dbReference>
<dbReference type="OrthoDB" id="1928766at2759"/>
<proteinExistence type="predicted"/>
<evidence type="ECO:0000313" key="2">
    <source>
        <dbReference type="Proteomes" id="UP000257109"/>
    </source>
</evidence>
<dbReference type="Gene3D" id="3.30.70.270">
    <property type="match status" value="1"/>
</dbReference>
<dbReference type="PANTHER" id="PTHR24559">
    <property type="entry name" value="TRANSPOSON TY3-I GAG-POL POLYPROTEIN"/>
    <property type="match status" value="1"/>
</dbReference>
<dbReference type="Gene3D" id="3.10.10.10">
    <property type="entry name" value="HIV Type 1 Reverse Transcriptase, subunit A, domain 1"/>
    <property type="match status" value="1"/>
</dbReference>
<dbReference type="SUPFAM" id="SSF56672">
    <property type="entry name" value="DNA/RNA polymerases"/>
    <property type="match status" value="1"/>
</dbReference>
<feature type="non-terminal residue" evidence="1">
    <location>
        <position position="1"/>
    </location>
</feature>
<protein>
    <recommendedName>
        <fullName evidence="3">Reverse transcriptase domain-containing protein</fullName>
    </recommendedName>
</protein>
<reference evidence="1" key="1">
    <citation type="submission" date="2018-05" db="EMBL/GenBank/DDBJ databases">
        <title>Draft genome of Mucuna pruriens seed.</title>
        <authorList>
            <person name="Nnadi N.E."/>
            <person name="Vos R."/>
            <person name="Hasami M.H."/>
            <person name="Devisetty U.K."/>
            <person name="Aguiy J.C."/>
        </authorList>
    </citation>
    <scope>NUCLEOTIDE SEQUENCE [LARGE SCALE GENOMIC DNA]</scope>
    <source>
        <strain evidence="1">JCA_2017</strain>
    </source>
</reference>
<accession>A0A371FTT7</accession>
<gene>
    <name evidence="1" type="ORF">CR513_37528</name>
</gene>
<evidence type="ECO:0000313" key="1">
    <source>
        <dbReference type="EMBL" id="RDX81755.1"/>
    </source>
</evidence>
<organism evidence="1 2">
    <name type="scientific">Mucuna pruriens</name>
    <name type="common">Velvet bean</name>
    <name type="synonym">Dolichos pruriens</name>
    <dbReference type="NCBI Taxonomy" id="157652"/>
    <lineage>
        <taxon>Eukaryota</taxon>
        <taxon>Viridiplantae</taxon>
        <taxon>Streptophyta</taxon>
        <taxon>Embryophyta</taxon>
        <taxon>Tracheophyta</taxon>
        <taxon>Spermatophyta</taxon>
        <taxon>Magnoliopsida</taxon>
        <taxon>eudicotyledons</taxon>
        <taxon>Gunneridae</taxon>
        <taxon>Pentapetalae</taxon>
        <taxon>rosids</taxon>
        <taxon>fabids</taxon>
        <taxon>Fabales</taxon>
        <taxon>Fabaceae</taxon>
        <taxon>Papilionoideae</taxon>
        <taxon>50 kb inversion clade</taxon>
        <taxon>NPAAA clade</taxon>
        <taxon>indigoferoid/millettioid clade</taxon>
        <taxon>Phaseoleae</taxon>
        <taxon>Mucuna</taxon>
    </lineage>
</organism>
<keyword evidence="2" id="KW-1185">Reference proteome</keyword>
<comment type="caution">
    <text evidence="1">The sequence shown here is derived from an EMBL/GenBank/DDBJ whole genome shotgun (WGS) entry which is preliminary data.</text>
</comment>
<dbReference type="PANTHER" id="PTHR24559:SF457">
    <property type="entry name" value="RNA-DIRECTED DNA POLYMERASE HOMOLOG"/>
    <property type="match status" value="1"/>
</dbReference>
<dbReference type="InterPro" id="IPR053134">
    <property type="entry name" value="RNA-dir_DNA_polymerase"/>
</dbReference>